<keyword evidence="7" id="KW-0804">Transcription</keyword>
<dbReference type="Proteomes" id="UP000694569">
    <property type="component" value="Unplaced"/>
</dbReference>
<name>A0A8C5LQ09_9ANUR</name>
<dbReference type="Ensembl" id="ENSLLET00000003602.1">
    <property type="protein sequence ID" value="ENSLLEP00000003441.1"/>
    <property type="gene ID" value="ENSLLEG00000002205.1"/>
</dbReference>
<sequence length="961" mass="106526">MSERPKRTGRRSQTQIRGQAASVSGGCAPSRRGRGASSAGARLSLFLTGAGHLKQQQHTEDLVDWLTRPSSSSESSVSQACSGLQSTSAAKTSNSASMSTATPAVASLSYTEESAELFDYSDMLLEDAQQVQCSDSNSESAVVSKHMYRKSAVWEFFKKYATDRTIAICNLCQMRLKRGKDTGRLGTTCLRRHMTTCHASRWHNTLHRSSSSSSVSTPTICPAMSLPTTSTDRDVPGPSSECDSISSSKASHVRAAPVQSAVVSKNTCRNSAVWEFFKKCAADTTVAICNLCQRRLKRGINTGCLGTTCLRRHMNKCHTSHWAKLCVGPPPPHLSLPTLYVLPCNCLQPPPTGMMLQLFSTFCTQRTIVYGHYHLVCVKMPSLKKIFNFILAVVAASQPAKMSAVWKYFTVSEKDNKFAVCTACSAEVSRGGTTPRNFSTTGLIHHLKAKHPVQHAEYAKEAAKLKKTTPAASTSSSTPSVATLFQKITKFTSDSPKAHEITEKVMEFIALDDQPFSVVEDIGFRRLMQHIEPRYTLPSRRYFAETCLPATFERVAKHVQELMNTDIPALSFTTDIWSSDVSPTSMLSLTAQWIDADFKIQNILLNAQEFLGSHTAAAIAGALTNMLQTWQIEKDKVHVVLRDNARNMAKAMEDCGLKSLPCMAHTLQLAVHEGLLSQRSISDIIANGRKIVGHFKHSQLAYSRLQTLQIQFGLPPKRLQQDVPTRWNSTYYMLGSLLEQKRVLAAYVADHDLPATLSAHQWMLVENILSILAPFEQLTKEISASKASVAEVIPMIAALKRLLGKEVPSDHGVKTAKQTLLDAINKRFEDAHTTPLYCIATGLDPRFKEHYFDADTKRRTREMIHSSGTTNAAAQQLEVYLAELPINRSDNPLDYWRMNKERFPVLALMARRYLSAPSTSTESERLFSAASHVLNEKRNRLSCDKAEQLLFLKRNLPLLLK</sequence>
<evidence type="ECO:0000256" key="5">
    <source>
        <dbReference type="ARBA" id="ARBA00023015"/>
    </source>
</evidence>
<feature type="domain" description="BED-type" evidence="11">
    <location>
        <begin position="268"/>
        <end position="325"/>
    </location>
</feature>
<dbReference type="SUPFAM" id="SSF57667">
    <property type="entry name" value="beta-beta-alpha zinc fingers"/>
    <property type="match status" value="3"/>
</dbReference>
<evidence type="ECO:0000313" key="12">
    <source>
        <dbReference type="Ensembl" id="ENSLLEP00000003441.1"/>
    </source>
</evidence>
<keyword evidence="6" id="KW-0238">DNA-binding</keyword>
<keyword evidence="4" id="KW-0862">Zinc</keyword>
<dbReference type="InterPro" id="IPR052035">
    <property type="entry name" value="ZnF_BED_domain_contain"/>
</dbReference>
<feature type="domain" description="BED-type" evidence="11">
    <location>
        <begin position="400"/>
        <end position="458"/>
    </location>
</feature>
<evidence type="ECO:0000256" key="3">
    <source>
        <dbReference type="ARBA" id="ARBA00022771"/>
    </source>
</evidence>
<protein>
    <recommendedName>
        <fullName evidence="11">BED-type domain-containing protein</fullName>
    </recommendedName>
</protein>
<dbReference type="InterPro" id="IPR008906">
    <property type="entry name" value="HATC_C_dom"/>
</dbReference>
<dbReference type="GO" id="GO:0003677">
    <property type="term" value="F:DNA binding"/>
    <property type="evidence" value="ECO:0007669"/>
    <property type="project" value="UniProtKB-KW"/>
</dbReference>
<dbReference type="SMART" id="SM00614">
    <property type="entry name" value="ZnF_BED"/>
    <property type="match status" value="3"/>
</dbReference>
<organism evidence="12 13">
    <name type="scientific">Leptobrachium leishanense</name>
    <name type="common">Leishan spiny toad</name>
    <dbReference type="NCBI Taxonomy" id="445787"/>
    <lineage>
        <taxon>Eukaryota</taxon>
        <taxon>Metazoa</taxon>
        <taxon>Chordata</taxon>
        <taxon>Craniata</taxon>
        <taxon>Vertebrata</taxon>
        <taxon>Euteleostomi</taxon>
        <taxon>Amphibia</taxon>
        <taxon>Batrachia</taxon>
        <taxon>Anura</taxon>
        <taxon>Pelobatoidea</taxon>
        <taxon>Megophryidae</taxon>
        <taxon>Leptobrachium</taxon>
    </lineage>
</organism>
<evidence type="ECO:0000256" key="9">
    <source>
        <dbReference type="PROSITE-ProRule" id="PRU00027"/>
    </source>
</evidence>
<evidence type="ECO:0000259" key="11">
    <source>
        <dbReference type="PROSITE" id="PS50808"/>
    </source>
</evidence>
<evidence type="ECO:0000256" key="2">
    <source>
        <dbReference type="ARBA" id="ARBA00022723"/>
    </source>
</evidence>
<keyword evidence="8" id="KW-0539">Nucleus</keyword>
<evidence type="ECO:0000256" key="4">
    <source>
        <dbReference type="ARBA" id="ARBA00022833"/>
    </source>
</evidence>
<dbReference type="Pfam" id="PF05699">
    <property type="entry name" value="Dimer_Tnp_hAT"/>
    <property type="match status" value="1"/>
</dbReference>
<evidence type="ECO:0000256" key="1">
    <source>
        <dbReference type="ARBA" id="ARBA00004123"/>
    </source>
</evidence>
<dbReference type="GO" id="GO:0009791">
    <property type="term" value="P:post-embryonic development"/>
    <property type="evidence" value="ECO:0007669"/>
    <property type="project" value="UniProtKB-ARBA"/>
</dbReference>
<dbReference type="PANTHER" id="PTHR46481:SF10">
    <property type="entry name" value="ZINC FINGER BED DOMAIN-CONTAINING PROTEIN 39"/>
    <property type="match status" value="1"/>
</dbReference>
<accession>A0A8C5LQ09</accession>
<dbReference type="GO" id="GO:0008270">
    <property type="term" value="F:zinc ion binding"/>
    <property type="evidence" value="ECO:0007669"/>
    <property type="project" value="UniProtKB-KW"/>
</dbReference>
<evidence type="ECO:0000256" key="10">
    <source>
        <dbReference type="SAM" id="MobiDB-lite"/>
    </source>
</evidence>
<dbReference type="InterPro" id="IPR012337">
    <property type="entry name" value="RNaseH-like_sf"/>
</dbReference>
<dbReference type="Pfam" id="PF02892">
    <property type="entry name" value="zf-BED"/>
    <property type="match status" value="3"/>
</dbReference>
<reference evidence="12" key="1">
    <citation type="submission" date="2025-08" db="UniProtKB">
        <authorList>
            <consortium name="Ensembl"/>
        </authorList>
    </citation>
    <scope>IDENTIFICATION</scope>
</reference>
<dbReference type="AlphaFoldDB" id="A0A8C5LQ09"/>
<keyword evidence="5" id="KW-0805">Transcription regulation</keyword>
<dbReference type="OrthoDB" id="1607513at2759"/>
<keyword evidence="3 9" id="KW-0863">Zinc-finger</keyword>
<dbReference type="GO" id="GO:0046983">
    <property type="term" value="F:protein dimerization activity"/>
    <property type="evidence" value="ECO:0007669"/>
    <property type="project" value="InterPro"/>
</dbReference>
<reference evidence="12" key="2">
    <citation type="submission" date="2025-09" db="UniProtKB">
        <authorList>
            <consortium name="Ensembl"/>
        </authorList>
    </citation>
    <scope>IDENTIFICATION</scope>
</reference>
<keyword evidence="13" id="KW-1185">Reference proteome</keyword>
<dbReference type="InterPro" id="IPR003656">
    <property type="entry name" value="Znf_BED"/>
</dbReference>
<comment type="subcellular location">
    <subcellularLocation>
        <location evidence="1">Nucleus</location>
    </subcellularLocation>
</comment>
<dbReference type="InterPro" id="IPR036236">
    <property type="entry name" value="Znf_C2H2_sf"/>
</dbReference>
<dbReference type="PROSITE" id="PS50808">
    <property type="entry name" value="ZF_BED"/>
    <property type="match status" value="3"/>
</dbReference>
<feature type="compositionally biased region" description="Low complexity" evidence="10">
    <location>
        <begin position="24"/>
        <end position="38"/>
    </location>
</feature>
<dbReference type="GO" id="GO:0005634">
    <property type="term" value="C:nucleus"/>
    <property type="evidence" value="ECO:0007669"/>
    <property type="project" value="UniProtKB-SubCell"/>
</dbReference>
<feature type="region of interest" description="Disordered" evidence="10">
    <location>
        <begin position="1"/>
        <end position="38"/>
    </location>
</feature>
<evidence type="ECO:0000313" key="13">
    <source>
        <dbReference type="Proteomes" id="UP000694569"/>
    </source>
</evidence>
<dbReference type="SUPFAM" id="SSF140996">
    <property type="entry name" value="Hermes dimerisation domain"/>
    <property type="match status" value="1"/>
</dbReference>
<dbReference type="PANTHER" id="PTHR46481">
    <property type="entry name" value="ZINC FINGER BED DOMAIN-CONTAINING PROTEIN 4"/>
    <property type="match status" value="1"/>
</dbReference>
<evidence type="ECO:0000256" key="7">
    <source>
        <dbReference type="ARBA" id="ARBA00023163"/>
    </source>
</evidence>
<feature type="domain" description="BED-type" evidence="11">
    <location>
        <begin position="148"/>
        <end position="205"/>
    </location>
</feature>
<keyword evidence="2" id="KW-0479">Metal-binding</keyword>
<evidence type="ECO:0000256" key="8">
    <source>
        <dbReference type="ARBA" id="ARBA00023242"/>
    </source>
</evidence>
<evidence type="ECO:0000256" key="6">
    <source>
        <dbReference type="ARBA" id="ARBA00023125"/>
    </source>
</evidence>
<proteinExistence type="predicted"/>
<dbReference type="SUPFAM" id="SSF53098">
    <property type="entry name" value="Ribonuclease H-like"/>
    <property type="match status" value="1"/>
</dbReference>
<dbReference type="GeneTree" id="ENSGT00940000158431"/>